<gene>
    <name evidence="1" type="ORF">H8D96_14185</name>
</gene>
<evidence type="ECO:0000313" key="1">
    <source>
        <dbReference type="EMBL" id="MBC8433057.1"/>
    </source>
</evidence>
<reference evidence="1 2" key="1">
    <citation type="submission" date="2020-08" db="EMBL/GenBank/DDBJ databases">
        <title>Bridging the membrane lipid divide: bacteria of the FCB group superphylum have the potential to synthesize archaeal ether lipids.</title>
        <authorList>
            <person name="Villanueva L."/>
            <person name="Von Meijenfeldt F.A.B."/>
            <person name="Westbye A.B."/>
            <person name="Yadav S."/>
            <person name="Hopmans E.C."/>
            <person name="Dutilh B.E."/>
            <person name="Sinninghe Damste J.S."/>
        </authorList>
    </citation>
    <scope>NUCLEOTIDE SEQUENCE [LARGE SCALE GENOMIC DNA]</scope>
    <source>
        <strain evidence="1">NIOZ-UU17</strain>
    </source>
</reference>
<comment type="caution">
    <text evidence="1">The sequence shown here is derived from an EMBL/GenBank/DDBJ whole genome shotgun (WGS) entry which is preliminary data.</text>
</comment>
<organism evidence="1 2">
    <name type="scientific">Candidatus Desulfatibia vada</name>
    <dbReference type="NCBI Taxonomy" id="2841696"/>
    <lineage>
        <taxon>Bacteria</taxon>
        <taxon>Pseudomonadati</taxon>
        <taxon>Thermodesulfobacteriota</taxon>
        <taxon>Desulfobacteria</taxon>
        <taxon>Desulfobacterales</taxon>
        <taxon>Desulfobacterales incertae sedis</taxon>
        <taxon>Candidatus Desulfatibia</taxon>
    </lineage>
</organism>
<evidence type="ECO:0000313" key="2">
    <source>
        <dbReference type="Proteomes" id="UP000605201"/>
    </source>
</evidence>
<protein>
    <submittedName>
        <fullName evidence="1">Uncharacterized protein</fullName>
    </submittedName>
</protein>
<dbReference type="Proteomes" id="UP000605201">
    <property type="component" value="Unassembled WGS sequence"/>
</dbReference>
<proteinExistence type="predicted"/>
<dbReference type="AlphaFoldDB" id="A0A8J6TUM8"/>
<accession>A0A8J6TUM8</accession>
<sequence length="175" mass="20091">MENKEKKTSGIEEAAEDLFNFAVDHEDVKWLMEHLPKEADIERGKVEYELRMLKIISVGWSLSYYLENHFHKHKLLELYWQAVNEFSQSISATTGLMIGRDIDYFKILKERLDMYVAALAQNPDAPEPAVVIGPEFAGTCGNTDDIFTVMTGSKMFIVTIGRVKEYLEAIKLRQP</sequence>
<name>A0A8J6TUM8_9BACT</name>
<dbReference type="EMBL" id="JACNIG010000266">
    <property type="protein sequence ID" value="MBC8433057.1"/>
    <property type="molecule type" value="Genomic_DNA"/>
</dbReference>